<dbReference type="PROSITE" id="PS50181">
    <property type="entry name" value="FBOX"/>
    <property type="match status" value="1"/>
</dbReference>
<evidence type="ECO:0000259" key="2">
    <source>
        <dbReference type="PROSITE" id="PS50181"/>
    </source>
</evidence>
<dbReference type="InterPro" id="IPR001810">
    <property type="entry name" value="F-box_dom"/>
</dbReference>
<dbReference type="Pfam" id="PF00646">
    <property type="entry name" value="F-box"/>
    <property type="match status" value="1"/>
</dbReference>
<feature type="domain" description="F-box" evidence="2">
    <location>
        <begin position="56"/>
        <end position="105"/>
    </location>
</feature>
<dbReference type="Proteomes" id="UP000807353">
    <property type="component" value="Unassembled WGS sequence"/>
</dbReference>
<dbReference type="InterPro" id="IPR036047">
    <property type="entry name" value="F-box-like_dom_sf"/>
</dbReference>
<proteinExistence type="predicted"/>
<organism evidence="3 4">
    <name type="scientific">Collybia nuda</name>
    <dbReference type="NCBI Taxonomy" id="64659"/>
    <lineage>
        <taxon>Eukaryota</taxon>
        <taxon>Fungi</taxon>
        <taxon>Dikarya</taxon>
        <taxon>Basidiomycota</taxon>
        <taxon>Agaricomycotina</taxon>
        <taxon>Agaricomycetes</taxon>
        <taxon>Agaricomycetidae</taxon>
        <taxon>Agaricales</taxon>
        <taxon>Tricholomatineae</taxon>
        <taxon>Clitocybaceae</taxon>
        <taxon>Collybia</taxon>
    </lineage>
</organism>
<comment type="caution">
    <text evidence="3">The sequence shown here is derived from an EMBL/GenBank/DDBJ whole genome shotgun (WGS) entry which is preliminary data.</text>
</comment>
<feature type="compositionally biased region" description="Polar residues" evidence="1">
    <location>
        <begin position="25"/>
        <end position="44"/>
    </location>
</feature>
<evidence type="ECO:0000256" key="1">
    <source>
        <dbReference type="SAM" id="MobiDB-lite"/>
    </source>
</evidence>
<accession>A0A9P6CK49</accession>
<keyword evidence="4" id="KW-1185">Reference proteome</keyword>
<dbReference type="SUPFAM" id="SSF81383">
    <property type="entry name" value="F-box domain"/>
    <property type="match status" value="1"/>
</dbReference>
<dbReference type="CDD" id="cd09917">
    <property type="entry name" value="F-box_SF"/>
    <property type="match status" value="1"/>
</dbReference>
<protein>
    <recommendedName>
        <fullName evidence="2">F-box domain-containing protein</fullName>
    </recommendedName>
</protein>
<gene>
    <name evidence="3" type="ORF">BDZ94DRAFT_5246</name>
</gene>
<reference evidence="3" key="1">
    <citation type="submission" date="2020-11" db="EMBL/GenBank/DDBJ databases">
        <authorList>
            <consortium name="DOE Joint Genome Institute"/>
            <person name="Ahrendt S."/>
            <person name="Riley R."/>
            <person name="Andreopoulos W."/>
            <person name="Labutti K."/>
            <person name="Pangilinan J."/>
            <person name="Ruiz-Duenas F.J."/>
            <person name="Barrasa J.M."/>
            <person name="Sanchez-Garcia M."/>
            <person name="Camarero S."/>
            <person name="Miyauchi S."/>
            <person name="Serrano A."/>
            <person name="Linde D."/>
            <person name="Babiker R."/>
            <person name="Drula E."/>
            <person name="Ayuso-Fernandez I."/>
            <person name="Pacheco R."/>
            <person name="Padilla G."/>
            <person name="Ferreira P."/>
            <person name="Barriuso J."/>
            <person name="Kellner H."/>
            <person name="Castanera R."/>
            <person name="Alfaro M."/>
            <person name="Ramirez L."/>
            <person name="Pisabarro A.G."/>
            <person name="Kuo A."/>
            <person name="Tritt A."/>
            <person name="Lipzen A."/>
            <person name="He G."/>
            <person name="Yan M."/>
            <person name="Ng V."/>
            <person name="Cullen D."/>
            <person name="Martin F."/>
            <person name="Rosso M.-N."/>
            <person name="Henrissat B."/>
            <person name="Hibbett D."/>
            <person name="Martinez A.T."/>
            <person name="Grigoriev I.V."/>
        </authorList>
    </citation>
    <scope>NUCLEOTIDE SEQUENCE</scope>
    <source>
        <strain evidence="3">CBS 247.69</strain>
    </source>
</reference>
<dbReference type="EMBL" id="MU150229">
    <property type="protein sequence ID" value="KAF9469536.1"/>
    <property type="molecule type" value="Genomic_DNA"/>
</dbReference>
<feature type="region of interest" description="Disordered" evidence="1">
    <location>
        <begin position="1"/>
        <end position="44"/>
    </location>
</feature>
<dbReference type="AlphaFoldDB" id="A0A9P6CK49"/>
<dbReference type="OrthoDB" id="2322499at2759"/>
<sequence length="744" mass="85804">MKVERTTSTSRPTTSRKKRKLDEQVVSTQKTSLPEGSNAQLQSTQRIKRRGNIGKLSGLLDLPLDILFEIFGQLAPYDLLKLSRMTKEFRRVLMHKSSISVWKSTLERVPGLPICPNDMPEPQWVNLAFDPHCHFCFTSNIRNVEWTLRVRICSKCAKDHIVDSLELSYYQSEDDIAYESLISSRPAKRMRRGYLIRDLLAVQEKYKSMKDSATRKAYILMRRNLVKDIQHHAVLCEIWSQSQLSQRSYELQQLREDRLQAIIERLEGLGWEKDVQSIEYPDSLEEHKLVKRPQRLTDSIWGRIKGPILEFMAGMREKRLLRERAELILERKNTAAQFLRTYKNARLPYIEILPERLDFSEFPPIKTILELPSEVDVTEATFDSVLPQLPSLIEGWRGEINQKMIRTMKVNEVAARQHASISRMMLLWGEDPDEMDHPELDESTSTETDEEAATRMKLATTVFQCNTCTEYSWWHDDDDLSSKSSEGSSMDEWSASDESSMALDDVVPLFYPDVLGHLCLTRAPHRFWSWGRRVDACKRLDSMTKIRRKWTSRPLRVDRTIGKYAESVVRAAGLDPEITTVAEMDALDIMFGCMRCILPVGSYSDHTGYTMAYGWREAVAHHAEHHGRGTPKWHTLTPDALESARADENDAVEVSPGTTASSVDLPVFPSVTEVSDAACWLCVHCRDLPSEMEPSHIITVRFHIQTKHDITKPEINRDYYREFNPHPSLPTATKVILDMRLHWI</sequence>
<evidence type="ECO:0000313" key="4">
    <source>
        <dbReference type="Proteomes" id="UP000807353"/>
    </source>
</evidence>
<name>A0A9P6CK49_9AGAR</name>
<feature type="compositionally biased region" description="Low complexity" evidence="1">
    <location>
        <begin position="1"/>
        <end position="13"/>
    </location>
</feature>
<evidence type="ECO:0000313" key="3">
    <source>
        <dbReference type="EMBL" id="KAF9469536.1"/>
    </source>
</evidence>